<dbReference type="InParanoid" id="A0BZ50"/>
<dbReference type="SUPFAM" id="SSF56204">
    <property type="entry name" value="Hect, E3 ligase catalytic domain"/>
    <property type="match status" value="1"/>
</dbReference>
<proteinExistence type="predicted"/>
<evidence type="ECO:0000256" key="3">
    <source>
        <dbReference type="PROSITE-ProRule" id="PRU00104"/>
    </source>
</evidence>
<organism evidence="6 7">
    <name type="scientific">Paramecium tetraurelia</name>
    <dbReference type="NCBI Taxonomy" id="5888"/>
    <lineage>
        <taxon>Eukaryota</taxon>
        <taxon>Sar</taxon>
        <taxon>Alveolata</taxon>
        <taxon>Ciliophora</taxon>
        <taxon>Intramacronucleata</taxon>
        <taxon>Oligohymenophorea</taxon>
        <taxon>Peniculida</taxon>
        <taxon>Parameciidae</taxon>
        <taxon>Paramecium</taxon>
    </lineage>
</organism>
<evidence type="ECO:0000313" key="6">
    <source>
        <dbReference type="EMBL" id="CAK63817.1"/>
    </source>
</evidence>
<dbReference type="GeneID" id="5016999"/>
<dbReference type="Pfam" id="PF00632">
    <property type="entry name" value="HECT"/>
    <property type="match status" value="1"/>
</dbReference>
<dbReference type="OMA" id="QKPQFSY"/>
<gene>
    <name evidence="6" type="ORF">GSPATT00033670001</name>
</gene>
<dbReference type="EMBL" id="CT868028">
    <property type="protein sequence ID" value="CAK63817.1"/>
    <property type="molecule type" value="Genomic_DNA"/>
</dbReference>
<feature type="region of interest" description="Disordered" evidence="4">
    <location>
        <begin position="1"/>
        <end position="54"/>
    </location>
</feature>
<evidence type="ECO:0000256" key="2">
    <source>
        <dbReference type="ARBA" id="ARBA00022786"/>
    </source>
</evidence>
<feature type="compositionally biased region" description="Polar residues" evidence="4">
    <location>
        <begin position="810"/>
        <end position="831"/>
    </location>
</feature>
<dbReference type="Gene3D" id="3.30.2410.10">
    <property type="entry name" value="Hect, E3 ligase catalytic domain"/>
    <property type="match status" value="1"/>
</dbReference>
<dbReference type="FunFam" id="3.30.2410.10:FF:000030">
    <property type="entry name" value="Predicted protein"/>
    <property type="match status" value="1"/>
</dbReference>
<dbReference type="PANTHER" id="PTHR45670">
    <property type="entry name" value="E3 UBIQUITIN-PROTEIN LIGASE TRIP12"/>
    <property type="match status" value="1"/>
</dbReference>
<sequence length="4267" mass="504641">MGCCASAASQISLPSNHKPDQQRIHTEQSQGNKEEDKQQIQTQQNQNDEDDRDIINENQKQDRIGMVVIPLKMKPIQFRIEGVDEDGLTTRERKQLEKQKQIAKQQEENEIELKSSSKPKVKQYLINLKKKFKSQYYDYNEEQMNIVLEVEILLHNKQLNLDSLNEICQKYNKTLIDVISLKNQQNYYLIELILIYVNDFEIIQHVLLNHQLPDGQILQTTAHRLINKLKPFFSSKEQLQQSIQFIQSIFHSEEVVRILHELEFTNIDSYVDLKNQDQLKLFGLISKLLIKSDGCFKRFVELYREAKKYLRFQNLSVPKCIPLGLNTVRILDKAILLELQFSIFHQIALQNKWDMFMQYSNDYYLMPDITQVTPMMMLFQNAPISVINEYITLYPDTLEKALHFYKRNGKNLIHCLCLNTSKRSIEEIKSLIDSLNQYQDLLKDLLVQPYNEQIPLVTYLDYWKEPQEFFITFLSQHVQKEFDFYQIYCNVLKSAFERNKQDWKDQRINPSSLYFQSMQNNKTPQRLRIQGYEEQNFSQYDKVYYQYIQVAKQVIKHKFKINLSWINNFDVHSTHYPYEFSGIVRPLLIQLIQFDYFDLVKKQVELIKPNYQKQQIDNNDNEINIQSQFISKLIQIIKFASDRSQLTPIIEYIKQTISSNPQLLKTPLHGYFDARSKLNNSIYGFKDSRSKQQLYYFDCIYTQLVDLNDKAFESCYKVNGLEFQKNELVGFQILRKFYLNNKLLLIDDEIINEIYRNITFVANFQQENPSLKEHQGRVIKQKFDQPCKDVINDKNYYNLIHTTEEKIRTEPSSQVTYKQTSNRSDNRNNQQKSDKPTQKKVKRINRVKPIINQIRVFLVLKAVDIQDGPTYNFKEFLQFLKIKCFEYQIKNESLFDKLCNSNQELNVQTLSKLDFNDNFGRFPKGLHLLDDYFDIYVSSKRWTSSLFINAKNIKFDFNFLQAILEDQENQRNINCTIFKMKEDQLENIYNWEMGGMYVNFISPLKEYPIPKNYKEKAALYTIKNKKPFLASLITIKECYDDLTQLYPQSLIYEWVISELSFRDIVQNKSFESLNHVLKITETSRKVLASFLAENFFPLDWKPKKNKEDIEQFNDNLLQLFENLDYTEDETRKELSLLRNCHLYSVINLKSYQKLKLNFQGMKLFEIIEVMNSCGDREVKSAILNDIPLDILANLKKLLIRVCCKDQEMIFPMIKRVQLLNKADESKIVMRALLLLRFNQNPSKAIDILQEGLKKQELRDRIQIIHHFYMKAYNNRDQDSLNRLLGFLDKDPEKNSYKMNFMLGNQFSVDSEYNNYILALRHSPCLVLNLQQYQKYVKQNKFEKIKLQNDFLQCLRNGLHEKVEILSQLIGPFEQIQEKDNFCELIATMLIEANVQPYNESLKDRQGDFLDAEFHKLNEVERYYFFSQNHTYTLERKQLKQKDPMQMFINRAQQQFEQSKKIINHPVKRIEYIQKQEYQLLYAQNQAYSKQNQNYSSLFQSSQYSQLQNYDKCFELVQKWANQKNLIQKSPFYERMYALRYPNKQQVQQKEQLVEILVNQILLKQAGPKFLKHKSKEYIELLKANCTTSLNKYVKNNFRNIRPQMLELFVSQFICEEQKYDPSNDDLDYIIMNMKYQNIKLVPIMKKKYKGLLELKFNKATQFYAKNEVNLLPTSQYDVSCKKFEKRMQFYSRFVSGVGANLKKLKPEQVYLVFGKHNHILQKPQFSYENLVLALISGNMETILYTIQLHQQPNKLAFEQNLFQLIILGNFNDNLVIKFFNKYIKDQVKQTNRIFQIDNQPILYYLMLMRRQKLFEEIYLSFMIQIHGQEKALQILKDELRIVIGGTENQDILGLALMRKNYFILNYCEDVITKEHLQFIQHYDVNYFIQNKSQNNNTPLSKFIELYQKHLPLACLEFKSQCFEMKAKICENQLYGIHQDKLLDSRRQQIVQLISYEQACINFVLNLNDVYCFSSKALTIQMALDKWKILDQYHYNPLFLKQVLLEYKQPDGSYQMEQGLYENLLRECQKYLIYQHPIFNEIATINPKLFLQLTSPEVLTISTVIVLNQALYQTPELFEYVESQYQAYIELEKQQDRRRSQKQKKSTKVENQIENEQRSQNQSENKNEENNVSQNVEQNQENVEDKHEEVTDDMADKMVDEMADEIADKMADEIQGQEGDDKPVQNRSRDQIHKSILYAFYLLMCIQKDEYQEWVSKSQQLKVVVEIYSILVKLECKTKQQKPYLTENSKTFLFSQLNKDYQFKEISYFEQILENEKSKELAILRGIICIQQINQIMKGFIDRLSEEITTMNNFKKNVYIVFGDQQITYEDVGFIIPLQQLDEGFYLSEEKIAQAIPQLKIANYQMNIDIELIQYQEVQENLKSFDFSSITTVDFSEIIANAKENVFEKCLFFKELMEQQFEKVGIYQIDDVFAPHQHEQIRQTDMQLFQTQGQPPSLIHQSQSQMGVSQGNQMQRQSHMNQQQIMKEDFQFMFELLPDNTYQVRQQKKQKNQKELIFAEFYNFIQPQEFIANYNGDAVISIIIQDFYKYNEYLSTLIEQKQQQDWRLEFPFYIKNQHFVFQDQLFSTYNIQMILTKMVGFIEKVQQLLGRNEDNSKLVWRINTISFLEVIVSKLVELQQVSYKIINIYSIFEQVFSWDTLIMILHQLLYNNLIKAQQVLKVIRGVYVEFNEQQGIQFVENDQKQGLDRIFQFGNTTYLLYNHILIIRLNIVTASQRQQKIQQVESAPQIYQRNKSVFKQDPFIQEYFHNIINEYDFYNQIFNPEQLIQYLFNKLDVDRHLLQYSNQLSKTLNKTITLSVDHQSLASIFSSEISKIYQNKNSKNRLKEMEEIWYILQKLNKYFKEDLYSFLQRQLKAERFDEMFNIRLSCLLSALRQNQTLMNIVVSNTRQLQLKQKSKILEKLCPFTQKSNIRLVYHFGFQISKNYYVNNSKLGDVCMLIFCENQRNNLEPGQLVYNSKPGHLLFQKIDSMNDELLTHEKITRKQQKYSGITASSKELRYVQIEDLMSIVLFQPIWPSDPVFNASILNVFFTDQDGCISICNEPKFLTIMSQIQCEQDEFTKQEMLDNLFGVGLVSTYSDLSLTQLTPIFPDQINFDFTAMHQLKKQQSLVQGQNVFVRINGDKFKLDQIEIATVNIACHFETNEIAQQALKTFNKFLKKNSEITNVFLNFDDQFNQNPEFYVDCILVGQTIFEAFQSGYQNFKEGYSYPKINNSLQHIFDIESVQKIKIDFIKTFIEKIEFIFEKTYDNQKPLIQYENRTLKCYTLIDENDAAQVPDQGQIAQFLFNLILKFQVYKVDSYFTEENFHIQQVGDIQIENIKTVVDIILLAKYLFILLKLSDKNIKLKMSILSQNEIKSQFKNTIYQFDQDGSHVILNYETFSDFNICDFFLDYLNNKQFYLSNRYNEKIKYIGDDVILNHFDIKPRALLSGIENHQNVEVQVYNINKGRLQNLDNIDPEEVDQLYLIFKVDQTFQVFQTVIFCTHKLLISGYMDQSQHLQVISNSQYLLILDLDSNKAIEPQLSKIEVEKGKLKTNLQNLIKKDKKKEKLQISYKFITNQTILVEFYSDKIVTIKLSSQQNRMSMIEEEFDDAIEFSFYTKHTQDLSKTSHVKVAIEGLEKDIEFEQEEQVPFGFGDAKMLKLLLKNSSSKADGELYHKSCEPLTHSKELQVGNTINMLSKQEIQAASRAGQERIDSMEFKDSLGNQVICFSYTSVVFVHSLFNQIQYVPKQKEENFQLHLTWTPTFKGVYKLYIDDVRVKGRFVILANAPNLLESVIELPQELHTIPFYEDIPFAFQIKDAYSNIYGDIENDLYLDCKCEVVAPKEVMLAVIYQNLQKSGSINAKAHFIPQSVEINELQTEIQFLINNEKKLVKPIRISGICLEKRKKNFEAELDKSFKSTPYSLKIRRLNFLKDLLELTDKKMNFNFSITFQDEPGIDAGGLKREFYDMIGNTLKDDTYKFFQPVQGNLGKYFLHSNFNRIKNKKDYALLFGKLIANAIANTYLIGIDIISPFWKVVYNEKIVFEDLYLIWDKQTYSNYANLSSMNSETIESLYLDFTYQLGNSTIELIPNGSSTAVTSKNVHQYLDKTAEYIIYKQFKDIYKSFIEGFTSVVDLNIFQKWLRPSEISLFTQGLLEIKPEVILQKITYSGGKANHKSYFETYVNQADSLTLKNMLKFITGSSAIPFDQSQYIISVEFKNNLDTRKLPLAHTCFKSIEVPLYANYGQLKQKLDIAFTIGLEGYGFG</sequence>
<dbReference type="GO" id="GO:0005737">
    <property type="term" value="C:cytoplasm"/>
    <property type="evidence" value="ECO:0000318"/>
    <property type="project" value="GO_Central"/>
</dbReference>
<feature type="region of interest" description="Disordered" evidence="4">
    <location>
        <begin position="2093"/>
        <end position="2149"/>
    </location>
</feature>
<feature type="compositionally biased region" description="Basic and acidic residues" evidence="4">
    <location>
        <begin position="17"/>
        <end position="38"/>
    </location>
</feature>
<dbReference type="eggNOG" id="KOG0939">
    <property type="taxonomic scope" value="Eukaryota"/>
</dbReference>
<dbReference type="PROSITE" id="PS50237">
    <property type="entry name" value="HECT"/>
    <property type="match status" value="1"/>
</dbReference>
<keyword evidence="2 3" id="KW-0833">Ubl conjugation pathway</keyword>
<dbReference type="GO" id="GO:0061630">
    <property type="term" value="F:ubiquitin protein ligase activity"/>
    <property type="evidence" value="ECO:0000318"/>
    <property type="project" value="GO_Central"/>
</dbReference>
<feature type="region of interest" description="Disordered" evidence="4">
    <location>
        <begin position="809"/>
        <end position="841"/>
    </location>
</feature>
<evidence type="ECO:0000313" key="7">
    <source>
        <dbReference type="Proteomes" id="UP000000600"/>
    </source>
</evidence>
<evidence type="ECO:0000259" key="5">
    <source>
        <dbReference type="PROSITE" id="PS50237"/>
    </source>
</evidence>
<dbReference type="RefSeq" id="XP_001431215.1">
    <property type="nucleotide sequence ID" value="XM_001431178.1"/>
</dbReference>
<dbReference type="STRING" id="5888.A0BZ50"/>
<dbReference type="Gene3D" id="3.90.1750.10">
    <property type="entry name" value="Hect, E3 ligase catalytic domains"/>
    <property type="match status" value="1"/>
</dbReference>
<dbReference type="Gene3D" id="3.30.2160.10">
    <property type="entry name" value="Hect, E3 ligase catalytic domain"/>
    <property type="match status" value="1"/>
</dbReference>
<dbReference type="GO" id="GO:0006511">
    <property type="term" value="P:ubiquitin-dependent protein catabolic process"/>
    <property type="evidence" value="ECO:0000318"/>
    <property type="project" value="GO_Central"/>
</dbReference>
<evidence type="ECO:0000256" key="4">
    <source>
        <dbReference type="SAM" id="MobiDB-lite"/>
    </source>
</evidence>
<keyword evidence="1" id="KW-0808">Transferase</keyword>
<dbReference type="InterPro" id="IPR000569">
    <property type="entry name" value="HECT_dom"/>
</dbReference>
<accession>A0BZ50</accession>
<dbReference type="KEGG" id="ptm:GSPATT00033670001"/>
<dbReference type="OrthoDB" id="298098at2759"/>
<evidence type="ECO:0000256" key="1">
    <source>
        <dbReference type="ARBA" id="ARBA00022679"/>
    </source>
</evidence>
<reference evidence="6 7" key="1">
    <citation type="journal article" date="2006" name="Nature">
        <title>Global trends of whole-genome duplications revealed by the ciliate Paramecium tetraurelia.</title>
        <authorList>
            <consortium name="Genoscope"/>
            <person name="Aury J.-M."/>
            <person name="Jaillon O."/>
            <person name="Duret L."/>
            <person name="Noel B."/>
            <person name="Jubin C."/>
            <person name="Porcel B.M."/>
            <person name="Segurens B."/>
            <person name="Daubin V."/>
            <person name="Anthouard V."/>
            <person name="Aiach N."/>
            <person name="Arnaiz O."/>
            <person name="Billaut A."/>
            <person name="Beisson J."/>
            <person name="Blanc I."/>
            <person name="Bouhouche K."/>
            <person name="Camara F."/>
            <person name="Duharcourt S."/>
            <person name="Guigo R."/>
            <person name="Gogendeau D."/>
            <person name="Katinka M."/>
            <person name="Keller A.-M."/>
            <person name="Kissmehl R."/>
            <person name="Klotz C."/>
            <person name="Koll F."/>
            <person name="Le Moue A."/>
            <person name="Lepere C."/>
            <person name="Malinsky S."/>
            <person name="Nowacki M."/>
            <person name="Nowak J.K."/>
            <person name="Plattner H."/>
            <person name="Poulain J."/>
            <person name="Ruiz F."/>
            <person name="Serrano V."/>
            <person name="Zagulski M."/>
            <person name="Dessen P."/>
            <person name="Betermier M."/>
            <person name="Weissenbach J."/>
            <person name="Scarpelli C."/>
            <person name="Schachter V."/>
            <person name="Sperling L."/>
            <person name="Meyer E."/>
            <person name="Cohen J."/>
            <person name="Wincker P."/>
        </authorList>
    </citation>
    <scope>NUCLEOTIDE SEQUENCE [LARGE SCALE GENOMIC DNA]</scope>
    <source>
        <strain evidence="6 7">Stock d4-2</strain>
    </source>
</reference>
<dbReference type="PANTHER" id="PTHR45670:SF1">
    <property type="entry name" value="E3 UBIQUITIN-PROTEIN LIGASE HECTD1"/>
    <property type="match status" value="1"/>
</dbReference>
<dbReference type="InterPro" id="IPR035983">
    <property type="entry name" value="Hect_E3_ubiquitin_ligase"/>
</dbReference>
<protein>
    <recommendedName>
        <fullName evidence="5">HECT domain-containing protein</fullName>
    </recommendedName>
</protein>
<feature type="active site" description="Glycyl thioester intermediate" evidence="3">
    <location>
        <position position="4234"/>
    </location>
</feature>
<dbReference type="HOGENOM" id="CLU_223819_0_0_1"/>
<dbReference type="SMART" id="SM00119">
    <property type="entry name" value="HECTc"/>
    <property type="match status" value="1"/>
</dbReference>
<dbReference type="InterPro" id="IPR045322">
    <property type="entry name" value="HECTD1/TRIP12-like"/>
</dbReference>
<dbReference type="Proteomes" id="UP000000600">
    <property type="component" value="Unassembled WGS sequence"/>
</dbReference>
<keyword evidence="7" id="KW-1185">Reference proteome</keyword>
<name>A0BZ50_PARTE</name>
<feature type="domain" description="HECT" evidence="5">
    <location>
        <begin position="3943"/>
        <end position="4267"/>
    </location>
</feature>
<feature type="compositionally biased region" description="Low complexity" evidence="4">
    <location>
        <begin position="2109"/>
        <end position="2140"/>
    </location>
</feature>